<feature type="compositionally biased region" description="Basic and acidic residues" evidence="1">
    <location>
        <begin position="767"/>
        <end position="804"/>
    </location>
</feature>
<comment type="caution">
    <text evidence="2">The sequence shown here is derived from an EMBL/GenBank/DDBJ whole genome shotgun (WGS) entry which is preliminary data.</text>
</comment>
<feature type="compositionally biased region" description="Basic and acidic residues" evidence="1">
    <location>
        <begin position="265"/>
        <end position="278"/>
    </location>
</feature>
<accession>A0A9W6XAG8</accession>
<feature type="compositionally biased region" description="Basic and acidic residues" evidence="1">
    <location>
        <begin position="396"/>
        <end position="407"/>
    </location>
</feature>
<feature type="region of interest" description="Disordered" evidence="1">
    <location>
        <begin position="766"/>
        <end position="838"/>
    </location>
</feature>
<reference evidence="2" key="1">
    <citation type="submission" date="2023-04" db="EMBL/GenBank/DDBJ databases">
        <title>Phytophthora fragariaefolia NBRC 109709.</title>
        <authorList>
            <person name="Ichikawa N."/>
            <person name="Sato H."/>
            <person name="Tonouchi N."/>
        </authorList>
    </citation>
    <scope>NUCLEOTIDE SEQUENCE</scope>
    <source>
        <strain evidence="2">NBRC 109709</strain>
    </source>
</reference>
<feature type="compositionally biased region" description="Basic and acidic residues" evidence="1">
    <location>
        <begin position="343"/>
        <end position="363"/>
    </location>
</feature>
<feature type="region of interest" description="Disordered" evidence="1">
    <location>
        <begin position="853"/>
        <end position="895"/>
    </location>
</feature>
<dbReference type="OrthoDB" id="122381at2759"/>
<evidence type="ECO:0000313" key="3">
    <source>
        <dbReference type="Proteomes" id="UP001165121"/>
    </source>
</evidence>
<name>A0A9W6XAG8_9STRA</name>
<feature type="compositionally biased region" description="Basic residues" evidence="1">
    <location>
        <begin position="329"/>
        <end position="342"/>
    </location>
</feature>
<feature type="compositionally biased region" description="Basic and acidic residues" evidence="1">
    <location>
        <begin position="494"/>
        <end position="508"/>
    </location>
</feature>
<evidence type="ECO:0000313" key="2">
    <source>
        <dbReference type="EMBL" id="GMF34630.1"/>
    </source>
</evidence>
<feature type="compositionally biased region" description="Basic and acidic residues" evidence="1">
    <location>
        <begin position="314"/>
        <end position="327"/>
    </location>
</feature>
<protein>
    <submittedName>
        <fullName evidence="2">Unnamed protein product</fullName>
    </submittedName>
</protein>
<feature type="region of interest" description="Disordered" evidence="1">
    <location>
        <begin position="463"/>
        <end position="508"/>
    </location>
</feature>
<dbReference type="Proteomes" id="UP001165121">
    <property type="component" value="Unassembled WGS sequence"/>
</dbReference>
<gene>
    <name evidence="2" type="ORF">Pfra01_000893900</name>
</gene>
<feature type="region of interest" description="Disordered" evidence="1">
    <location>
        <begin position="259"/>
        <end position="445"/>
    </location>
</feature>
<feature type="compositionally biased region" description="Acidic residues" evidence="1">
    <location>
        <begin position="279"/>
        <end position="288"/>
    </location>
</feature>
<dbReference type="AlphaFoldDB" id="A0A9W6XAG8"/>
<feature type="compositionally biased region" description="Basic and acidic residues" evidence="1">
    <location>
        <begin position="199"/>
        <end position="222"/>
    </location>
</feature>
<sequence>MPLAAKLLPLIDYEQEREHAAATNKLVMLDYYSFDVEVRKGVMTFRDMFWMLSKVLGLKVQAMTHPVSEETGIKEQQWTVRIHASACPAALRQLGFLQIEDVEVVIHHSAIHVNWPCKRCHSPDHPTRFCKILLDELEGEKKKHTNRYEGTKPSTKGVSSREYAAGSQPRTMEQLETMLRTEGSKLDGRAAGRNSWAAAEKRPTSPTRRTADSTKEKLRLPEEWGQSLQPSNAEEPAEDHIFEVFDEVLECKRQQEVPTVAESTLKTDEHELQEKNSLEDDGGSDVDVEMATATEKSRIAVEHATATKWTKQKQKQERVKQKTDVRGRSPTRRQGRTLRERKRAQEEVRQKSKDIQERMEKEGCQLGGAKASNMTAKEREDDFAVKTRKTSLSPKRKAEDLDTGHDGDDADDQGDSGRQGAVSSPGDRSVSPKRRSTNAARSGDKVIMQSFIHQYMKATTIKSADDGEVRTGSGVDRASRAPMPTKSAPINYHSNREHEYKSGPDKEHTEADCSVVAVTKATDTGAPLSTWMAILGGTVVDVAANGNCGWLAFYASLYNEAEGVQIPTPEVTDKVNQLKKMVLNEMTANLSEEMKLHPEELEVELRASGCHAAVQGEQVQQLCALANHLATQRDKTVKAQVPLHFWVRPSHLKALAMHARETIYALYVYNDQARIQAYAYHEVETGTGDMMEIGTVCPIPTQQAMDLLADLIAADIRPPVMVLRWRSSGNHFQAVQYQPDAHANYDEVMTAKAAAKSLANIRKGARVRQEEKNKQRIQDGEEVLRVTDKSKTRSADEQLEKEGVEGDADTWDPEQTTREGFATGFSKPEVDRKSSLTRTLEVMNTSDVMVKEDAALSRRGSEQVSLNGKSDEANKSADVDTSELDSMVAGVAQTQ</sequence>
<keyword evidence="3" id="KW-1185">Reference proteome</keyword>
<feature type="compositionally biased region" description="Basic and acidic residues" evidence="1">
    <location>
        <begin position="376"/>
        <end position="385"/>
    </location>
</feature>
<feature type="region of interest" description="Disordered" evidence="1">
    <location>
        <begin position="142"/>
        <end position="235"/>
    </location>
</feature>
<proteinExistence type="predicted"/>
<evidence type="ECO:0000256" key="1">
    <source>
        <dbReference type="SAM" id="MobiDB-lite"/>
    </source>
</evidence>
<dbReference type="EMBL" id="BSXT01000826">
    <property type="protein sequence ID" value="GMF34630.1"/>
    <property type="molecule type" value="Genomic_DNA"/>
</dbReference>
<organism evidence="2 3">
    <name type="scientific">Phytophthora fragariaefolia</name>
    <dbReference type="NCBI Taxonomy" id="1490495"/>
    <lineage>
        <taxon>Eukaryota</taxon>
        <taxon>Sar</taxon>
        <taxon>Stramenopiles</taxon>
        <taxon>Oomycota</taxon>
        <taxon>Peronosporomycetes</taxon>
        <taxon>Peronosporales</taxon>
        <taxon>Peronosporaceae</taxon>
        <taxon>Phytophthora</taxon>
    </lineage>
</organism>
<feature type="compositionally biased region" description="Basic and acidic residues" evidence="1">
    <location>
        <begin position="869"/>
        <end position="878"/>
    </location>
</feature>